<dbReference type="SMART" id="SM00567">
    <property type="entry name" value="EZ_HEAT"/>
    <property type="match status" value="23"/>
</dbReference>
<feature type="region of interest" description="Disordered" evidence="1">
    <location>
        <begin position="111"/>
        <end position="136"/>
    </location>
</feature>
<dbReference type="SUPFAM" id="SSF48371">
    <property type="entry name" value="ARM repeat"/>
    <property type="match status" value="3"/>
</dbReference>
<dbReference type="InterPro" id="IPR011989">
    <property type="entry name" value="ARM-like"/>
</dbReference>
<dbReference type="SMART" id="SM00185">
    <property type="entry name" value="ARM"/>
    <property type="match status" value="7"/>
</dbReference>
<dbReference type="GO" id="GO:0016829">
    <property type="term" value="F:lyase activity"/>
    <property type="evidence" value="ECO:0007669"/>
    <property type="project" value="UniProtKB-KW"/>
</dbReference>
<dbReference type="Pfam" id="PF13646">
    <property type="entry name" value="HEAT_2"/>
    <property type="match status" value="8"/>
</dbReference>
<sequence length="1434" mass="149676">MCMEVPRAFPDGAFALPAVGIRGVVTMRPVSAGGHVTGPGRCRRGIPCALACVAVGIAILVLLFGVETAGVRVAPGIEDLCPLVGIPGIFGSERTPFFRRWIRKYIGRNEEDVPEEDAPGQEPLYPVEPPKPPRDGDGTVLLRKMEMIPEALRRFDDLTSPDRVDDAREMPCTVLPSDDPAPLCGAEVLPEPSFLNGPDGGESCDPVWIPEPPPDAPPNPQPEPLTDEELMRLLGLDDAGDGPSSWGNGFDTFPSEGDIEFEIAEPGIDEPGIDEPRDVPVVPDSDRPLEPLIEDLGSADTETRRRAAAAVAGRGADAVLPLLRALARADDGKRWCIAEALVRIGDGAIPALIAALGSREMQTGAAATLVRMGEPAVPPLIAALAGGDDEVQFGALYALREIGDAAVPFLVEALEDPDGRIRRSAASILRDTGWKPSDDAEAIRYFIAGEAWLDAAEYGEAAVEPLIRILKSPDREAWWNAARTLGEIGGPAVGPLVGLLHEAEDNIRPLVGMALAESGLPAVGRLIELLNDPDLRETAAAALLKIGEPAAAACVESLGGADGEVQETLRGILGALGEAAVPPLIQALTAGRSGLRSHAAGILDGMGWEPWGDVERAWYLIAREEWLELALMGEPAVDPLVRVLKTDDDRIRSEAAATLGEIGLPAAVGPLVDALTVDSVAPAAADALVVIGKPAVQPVLALLERETGAARENAVEVLGRLGAHEAVPVIVGLVRSGGDRLHRKAVEALVGIGAPAVSALIPLLGEDGDGYAGATTVLTAIGEASVQPLIGALGDENARTRMGAARILTRLDRVPAGVEEQAARLIALQQWPEAAEIGAPAVDLLAARLADLDPRVQAGAAESLACIGAPAAPPLVLLLGEATRRGIAGDTLVRIGEAAVEPLIGALGEEDLSRAAAGVLARIGKPAAAPLVQALGSPGTGQAAAEILQTMGASSLDALIEAFGSDDASIRQRAGDVLLELGETAVGPLVEALGHPDAAARLGAVETLARVGRPAVPVLTGALEDERYLVRLGAAEVLGRAGWVPGTEGEKIRYLIAKEQWASVAEIGAGAVEPLVRTLNDPDSAIQMGAARALGVIGGPAVARLIGELGTEQDGRQRKAVEALKMVGEPAVVPLIDALQDRDWHTRLGAARALVGIGDAAVEHLIQALRNGPPTVRMGAAATLGKIGSPAAIAPLIDTLLQDDQRVGRVAVRALGMMGEAAVNPLLRALREGSDEARRGVVAALVLIGEPAAALLPGALADEDFRVRAGAADALDRLAWSPGPGEETIRYLIAKERWSELARMGAPVVGPLVAVLGDRDDNIRRRAARVLAGVRDPRTIPPLMTLLHDDYYSIRREAAMALAAAGVPALEPVISALGDPDSDVRKRAADILAEIGDRQAIEPLQRVRSDEDWYVRKAAEDAVKKIRERTEGSR</sequence>
<feature type="transmembrane region" description="Helical" evidence="2">
    <location>
        <begin position="48"/>
        <end position="66"/>
    </location>
</feature>
<dbReference type="Gene3D" id="1.25.10.10">
    <property type="entry name" value="Leucine-rich Repeat Variant"/>
    <property type="match status" value="9"/>
</dbReference>
<proteinExistence type="predicted"/>
<keyword evidence="2" id="KW-0812">Transmembrane</keyword>
<reference evidence="3 4" key="1">
    <citation type="submission" date="2019-10" db="EMBL/GenBank/DDBJ databases">
        <title>Isolation and characterization of Methanoculleus sp. Wushi-C6 from a hot spring well.</title>
        <authorList>
            <person name="Chen S.-C."/>
            <person name="Lan Z.-H."/>
            <person name="You Y.-T."/>
            <person name="Lai M.-C."/>
        </authorList>
    </citation>
    <scope>NUCLEOTIDE SEQUENCE [LARGE SCALE GENOMIC DNA]</scope>
    <source>
        <strain evidence="3 4">Wushi-C6</strain>
    </source>
</reference>
<evidence type="ECO:0000313" key="4">
    <source>
        <dbReference type="Proteomes" id="UP001281203"/>
    </source>
</evidence>
<keyword evidence="4" id="KW-1185">Reference proteome</keyword>
<dbReference type="PANTHER" id="PTHR12697">
    <property type="entry name" value="PBS LYASE HEAT-LIKE PROTEIN"/>
    <property type="match status" value="1"/>
</dbReference>
<keyword evidence="3" id="KW-0456">Lyase</keyword>
<evidence type="ECO:0000256" key="1">
    <source>
        <dbReference type="SAM" id="MobiDB-lite"/>
    </source>
</evidence>
<keyword evidence="2" id="KW-1133">Transmembrane helix</keyword>
<dbReference type="EMBL" id="WBKO01000002">
    <property type="protein sequence ID" value="MDV2482540.1"/>
    <property type="molecule type" value="Genomic_DNA"/>
</dbReference>
<dbReference type="Proteomes" id="UP001281203">
    <property type="component" value="Unassembled WGS sequence"/>
</dbReference>
<name>A0ABU3X427_9EURY</name>
<dbReference type="InterPro" id="IPR000225">
    <property type="entry name" value="Armadillo"/>
</dbReference>
<evidence type="ECO:0000256" key="2">
    <source>
        <dbReference type="SAM" id="Phobius"/>
    </source>
</evidence>
<dbReference type="PANTHER" id="PTHR12697:SF5">
    <property type="entry name" value="DEOXYHYPUSINE HYDROXYLASE"/>
    <property type="match status" value="1"/>
</dbReference>
<gene>
    <name evidence="3" type="ORF">F8E02_11120</name>
</gene>
<comment type="caution">
    <text evidence="3">The sequence shown here is derived from an EMBL/GenBank/DDBJ whole genome shotgun (WGS) entry which is preliminary data.</text>
</comment>
<keyword evidence="2" id="KW-0472">Membrane</keyword>
<accession>A0ABU3X427</accession>
<dbReference type="InterPro" id="IPR016024">
    <property type="entry name" value="ARM-type_fold"/>
</dbReference>
<organism evidence="3 4">
    <name type="scientific">Methanoculleus caldifontis</name>
    <dbReference type="NCBI Taxonomy" id="2651577"/>
    <lineage>
        <taxon>Archaea</taxon>
        <taxon>Methanobacteriati</taxon>
        <taxon>Methanobacteriota</taxon>
        <taxon>Stenosarchaea group</taxon>
        <taxon>Methanomicrobia</taxon>
        <taxon>Methanomicrobiales</taxon>
        <taxon>Methanomicrobiaceae</taxon>
        <taxon>Methanoculleus</taxon>
    </lineage>
</organism>
<evidence type="ECO:0000313" key="3">
    <source>
        <dbReference type="EMBL" id="MDV2482540.1"/>
    </source>
</evidence>
<dbReference type="InterPro" id="IPR004155">
    <property type="entry name" value="PBS_lyase_HEAT"/>
</dbReference>
<protein>
    <submittedName>
        <fullName evidence="3">PBS lyase</fullName>
    </submittedName>
</protein>